<dbReference type="PROSITE" id="PS00211">
    <property type="entry name" value="ABC_TRANSPORTER_1"/>
    <property type="match status" value="1"/>
</dbReference>
<proteinExistence type="inferred from homology"/>
<dbReference type="Proteomes" id="UP000789752">
    <property type="component" value="Unassembled WGS sequence"/>
</dbReference>
<dbReference type="InterPro" id="IPR027417">
    <property type="entry name" value="P-loop_NTPase"/>
</dbReference>
<dbReference type="InterPro" id="IPR003593">
    <property type="entry name" value="AAA+_ATPase"/>
</dbReference>
<gene>
    <name evidence="10" type="primary">glnQ_5</name>
    <name evidence="10" type="ORF">R54767_04444</name>
</gene>
<dbReference type="PANTHER" id="PTHR43166">
    <property type="entry name" value="AMINO ACID IMPORT ATP-BINDING PROTEIN"/>
    <property type="match status" value="1"/>
</dbReference>
<protein>
    <submittedName>
        <fullName evidence="10">Glutamine transport ATP-binding protein GlnQ</fullName>
    </submittedName>
</protein>
<keyword evidence="3" id="KW-0813">Transport</keyword>
<name>A0ABN7QSE4_9BURK</name>
<keyword evidence="6" id="KW-0547">Nucleotide-binding</keyword>
<dbReference type="SUPFAM" id="SSF52540">
    <property type="entry name" value="P-loop containing nucleoside triphosphate hydrolases"/>
    <property type="match status" value="1"/>
</dbReference>
<evidence type="ECO:0000313" key="11">
    <source>
        <dbReference type="Proteomes" id="UP000789752"/>
    </source>
</evidence>
<evidence type="ECO:0000256" key="7">
    <source>
        <dbReference type="ARBA" id="ARBA00022840"/>
    </source>
</evidence>
<dbReference type="SMART" id="SM00382">
    <property type="entry name" value="AAA"/>
    <property type="match status" value="1"/>
</dbReference>
<keyword evidence="5" id="KW-0997">Cell inner membrane</keyword>
<dbReference type="InterPro" id="IPR003439">
    <property type="entry name" value="ABC_transporter-like_ATP-bd"/>
</dbReference>
<keyword evidence="8" id="KW-0472">Membrane</keyword>
<dbReference type="PANTHER" id="PTHR43166:SF9">
    <property type="entry name" value="GLUTAMATE_ASPARTATE IMPORT ATP-BINDING PROTEIN GLTL"/>
    <property type="match status" value="1"/>
</dbReference>
<organism evidence="10 11">
    <name type="scientific">Paraburkholderia gardini</name>
    <dbReference type="NCBI Taxonomy" id="2823469"/>
    <lineage>
        <taxon>Bacteria</taxon>
        <taxon>Pseudomonadati</taxon>
        <taxon>Pseudomonadota</taxon>
        <taxon>Betaproteobacteria</taxon>
        <taxon>Burkholderiales</taxon>
        <taxon>Burkholderiaceae</taxon>
        <taxon>Paraburkholderia</taxon>
    </lineage>
</organism>
<dbReference type="PROSITE" id="PS50893">
    <property type="entry name" value="ABC_TRANSPORTER_2"/>
    <property type="match status" value="1"/>
</dbReference>
<evidence type="ECO:0000256" key="6">
    <source>
        <dbReference type="ARBA" id="ARBA00022741"/>
    </source>
</evidence>
<dbReference type="GO" id="GO:0005524">
    <property type="term" value="F:ATP binding"/>
    <property type="evidence" value="ECO:0007669"/>
    <property type="project" value="UniProtKB-KW"/>
</dbReference>
<keyword evidence="7 10" id="KW-0067">ATP-binding</keyword>
<sequence>MTNGNRIDMNTARVTDMLGVSGVAPATLPPDCPAASGDTFLPRREASMTKPLISIDRITKRYGALTVLDELSLDVMPGEKLALIGPSGSGKTTILRILMTLESIDGGHIEVDGEQLFHMPRGGQMVPANERHLQRMREKIGMVFQHFNLFPHKSVLDNVTLAPMLTKGESRESAEKRALELLDMVGMADKAKSRPAQLSGGQKQRVAIARALALAPRIMLFDEVTSALDPELVEEVLNVMQRLARQTDMTMLLVTHEMGFAHDFADRVLFFDRGRIVEEGKPEDIFSHPEHERTKAFLRKIIAGGRRI</sequence>
<dbReference type="InterPro" id="IPR050086">
    <property type="entry name" value="MetN_ABC_transporter-like"/>
</dbReference>
<keyword evidence="11" id="KW-1185">Reference proteome</keyword>
<evidence type="ECO:0000256" key="5">
    <source>
        <dbReference type="ARBA" id="ARBA00022519"/>
    </source>
</evidence>
<comment type="caution">
    <text evidence="10">The sequence shown here is derived from an EMBL/GenBank/DDBJ whole genome shotgun (WGS) entry which is preliminary data.</text>
</comment>
<dbReference type="EMBL" id="CAJQYY010000030">
    <property type="protein sequence ID" value="CAG4917822.1"/>
    <property type="molecule type" value="Genomic_DNA"/>
</dbReference>
<evidence type="ECO:0000256" key="2">
    <source>
        <dbReference type="ARBA" id="ARBA00005417"/>
    </source>
</evidence>
<dbReference type="NCBIfam" id="TIGR03005">
    <property type="entry name" value="ectoine_ehuA"/>
    <property type="match status" value="1"/>
</dbReference>
<dbReference type="InterPro" id="IPR014343">
    <property type="entry name" value="Ectoine_EhuA"/>
</dbReference>
<evidence type="ECO:0000256" key="4">
    <source>
        <dbReference type="ARBA" id="ARBA00022475"/>
    </source>
</evidence>
<feature type="domain" description="ABC transporter" evidence="9">
    <location>
        <begin position="53"/>
        <end position="298"/>
    </location>
</feature>
<dbReference type="InterPro" id="IPR017871">
    <property type="entry name" value="ABC_transporter-like_CS"/>
</dbReference>
<evidence type="ECO:0000256" key="3">
    <source>
        <dbReference type="ARBA" id="ARBA00022448"/>
    </source>
</evidence>
<keyword evidence="4" id="KW-1003">Cell membrane</keyword>
<dbReference type="CDD" id="cd03262">
    <property type="entry name" value="ABC_HisP_GlnQ"/>
    <property type="match status" value="1"/>
</dbReference>
<dbReference type="Pfam" id="PF00005">
    <property type="entry name" value="ABC_tran"/>
    <property type="match status" value="1"/>
</dbReference>
<comment type="subcellular location">
    <subcellularLocation>
        <location evidence="1">Cell membrane</location>
        <topology evidence="1">Peripheral membrane protein</topology>
    </subcellularLocation>
</comment>
<comment type="similarity">
    <text evidence="2">Belongs to the ABC transporter superfamily.</text>
</comment>
<reference evidence="10 11" key="1">
    <citation type="submission" date="2021-04" db="EMBL/GenBank/DDBJ databases">
        <authorList>
            <person name="Vanwijnsberghe S."/>
        </authorList>
    </citation>
    <scope>NUCLEOTIDE SEQUENCE [LARGE SCALE GENOMIC DNA]</scope>
    <source>
        <strain evidence="10 11">LMG 32171</strain>
    </source>
</reference>
<evidence type="ECO:0000256" key="1">
    <source>
        <dbReference type="ARBA" id="ARBA00004202"/>
    </source>
</evidence>
<evidence type="ECO:0000256" key="8">
    <source>
        <dbReference type="ARBA" id="ARBA00023136"/>
    </source>
</evidence>
<evidence type="ECO:0000259" key="9">
    <source>
        <dbReference type="PROSITE" id="PS50893"/>
    </source>
</evidence>
<dbReference type="Gene3D" id="3.40.50.300">
    <property type="entry name" value="P-loop containing nucleotide triphosphate hydrolases"/>
    <property type="match status" value="1"/>
</dbReference>
<evidence type="ECO:0000313" key="10">
    <source>
        <dbReference type="EMBL" id="CAG4917822.1"/>
    </source>
</evidence>
<accession>A0ABN7QSE4</accession>